<reference evidence="1" key="1">
    <citation type="journal article" date="2020" name="Nature">
        <title>Giant virus diversity and host interactions through global metagenomics.</title>
        <authorList>
            <person name="Schulz F."/>
            <person name="Roux S."/>
            <person name="Paez-Espino D."/>
            <person name="Jungbluth S."/>
            <person name="Walsh D.A."/>
            <person name="Denef V.J."/>
            <person name="McMahon K.D."/>
            <person name="Konstantinidis K.T."/>
            <person name="Eloe-Fadrosh E.A."/>
            <person name="Kyrpides N.C."/>
            <person name="Woyke T."/>
        </authorList>
    </citation>
    <scope>NUCLEOTIDE SEQUENCE</scope>
    <source>
        <strain evidence="1">GVMAG-S-3300013094-100</strain>
    </source>
</reference>
<organism evidence="1">
    <name type="scientific">viral metagenome</name>
    <dbReference type="NCBI Taxonomy" id="1070528"/>
    <lineage>
        <taxon>unclassified sequences</taxon>
        <taxon>metagenomes</taxon>
        <taxon>organismal metagenomes</taxon>
    </lineage>
</organism>
<dbReference type="EMBL" id="MN740980">
    <property type="protein sequence ID" value="QHU21135.1"/>
    <property type="molecule type" value="Genomic_DNA"/>
</dbReference>
<proteinExistence type="predicted"/>
<accession>A0A6C0KT46</accession>
<sequence>MDIKYENNMIKYKNELCLSAVYLSPSCFSPLDFSKTTPSI</sequence>
<evidence type="ECO:0000313" key="1">
    <source>
        <dbReference type="EMBL" id="QHU21135.1"/>
    </source>
</evidence>
<protein>
    <submittedName>
        <fullName evidence="1">Uncharacterized protein</fullName>
    </submittedName>
</protein>
<name>A0A6C0KT46_9ZZZZ</name>
<dbReference type="AlphaFoldDB" id="A0A6C0KT46"/>